<protein>
    <submittedName>
        <fullName evidence="1">Uncharacterized protein</fullName>
    </submittedName>
</protein>
<organism evidence="1 2">
    <name type="scientific">Rothia koreensis</name>
    <dbReference type="NCBI Taxonomy" id="592378"/>
    <lineage>
        <taxon>Bacteria</taxon>
        <taxon>Bacillati</taxon>
        <taxon>Actinomycetota</taxon>
        <taxon>Actinomycetes</taxon>
        <taxon>Micrococcales</taxon>
        <taxon>Micrococcaceae</taxon>
        <taxon>Rothia</taxon>
    </lineage>
</organism>
<dbReference type="RefSeq" id="WP_129316100.1">
    <property type="nucleotide sequence ID" value="NZ_NOIQ01000017.1"/>
</dbReference>
<dbReference type="Proteomes" id="UP000462152">
    <property type="component" value="Unassembled WGS sequence"/>
</dbReference>
<dbReference type="AlphaFoldDB" id="A0A7M3SW78"/>
<gene>
    <name evidence="1" type="ORF">GMA10_12630</name>
</gene>
<comment type="caution">
    <text evidence="1">The sequence shown here is derived from an EMBL/GenBank/DDBJ whole genome shotgun (WGS) entry which is preliminary data.</text>
</comment>
<sequence>MRLERTGIVQRGVLLSVLRPEQQYAGTPTSSLLRIIRAEALTTAQTHARTAVCSEIISDTCIVIAGELFYRHGAWMAAEALYTYWVEYNQHLGQHGAHSVADEEFSTVIGPLLGVRLVDHQVCAILDELHRLQHPDSARRTDDTLLCT</sequence>
<reference evidence="1 2" key="1">
    <citation type="submission" date="2019-12" db="EMBL/GenBank/DDBJ databases">
        <authorList>
            <person name="Li J."/>
            <person name="Shi Y."/>
            <person name="Xu G."/>
            <person name="Xiao D."/>
            <person name="Ran X."/>
        </authorList>
    </citation>
    <scope>NUCLEOTIDE SEQUENCE [LARGE SCALE GENOMIC DNA]</scope>
    <source>
        <strain evidence="1 2">JCM 15915</strain>
    </source>
</reference>
<accession>A0A7M3SW78</accession>
<dbReference type="EMBL" id="WOGT01000012">
    <property type="protein sequence ID" value="MUN56043.1"/>
    <property type="molecule type" value="Genomic_DNA"/>
</dbReference>
<keyword evidence="2" id="KW-1185">Reference proteome</keyword>
<evidence type="ECO:0000313" key="2">
    <source>
        <dbReference type="Proteomes" id="UP000462152"/>
    </source>
</evidence>
<proteinExistence type="predicted"/>
<evidence type="ECO:0000313" key="1">
    <source>
        <dbReference type="EMBL" id="MUN56043.1"/>
    </source>
</evidence>
<name>A0A7M3SW78_9MICC</name>